<keyword evidence="2" id="KW-1133">Transmembrane helix</keyword>
<evidence type="ECO:0000313" key="3">
    <source>
        <dbReference type="EMBL" id="PWV97341.1"/>
    </source>
</evidence>
<keyword evidence="4" id="KW-1185">Reference proteome</keyword>
<evidence type="ECO:0000313" key="4">
    <source>
        <dbReference type="Proteomes" id="UP000246635"/>
    </source>
</evidence>
<comment type="caution">
    <text evidence="3">The sequence shown here is derived from an EMBL/GenBank/DDBJ whole genome shotgun (WGS) entry which is preliminary data.</text>
</comment>
<dbReference type="Proteomes" id="UP000246635">
    <property type="component" value="Unassembled WGS sequence"/>
</dbReference>
<name>A0A2V2YNE7_9BACL</name>
<reference evidence="3 4" key="1">
    <citation type="submission" date="2018-05" db="EMBL/GenBank/DDBJ databases">
        <title>Genomic Encyclopedia of Type Strains, Phase III (KMG-III): the genomes of soil and plant-associated and newly described type strains.</title>
        <authorList>
            <person name="Whitman W."/>
        </authorList>
    </citation>
    <scope>NUCLEOTIDE SEQUENCE [LARGE SCALE GENOMIC DNA]</scope>
    <source>
        <strain evidence="3 4">CECT 5696</strain>
    </source>
</reference>
<dbReference type="EMBL" id="QGTQ01000022">
    <property type="protein sequence ID" value="PWV97341.1"/>
    <property type="molecule type" value="Genomic_DNA"/>
</dbReference>
<dbReference type="OrthoDB" id="4177129at2"/>
<protein>
    <submittedName>
        <fullName evidence="3">Uncharacterized protein</fullName>
    </submittedName>
</protein>
<organism evidence="3 4">
    <name type="scientific">Paenibacillus cellulosilyticus</name>
    <dbReference type="NCBI Taxonomy" id="375489"/>
    <lineage>
        <taxon>Bacteria</taxon>
        <taxon>Bacillati</taxon>
        <taxon>Bacillota</taxon>
        <taxon>Bacilli</taxon>
        <taxon>Bacillales</taxon>
        <taxon>Paenibacillaceae</taxon>
        <taxon>Paenibacillus</taxon>
    </lineage>
</organism>
<dbReference type="RefSeq" id="WP_110046064.1">
    <property type="nucleotide sequence ID" value="NZ_CP054613.1"/>
</dbReference>
<evidence type="ECO:0000256" key="2">
    <source>
        <dbReference type="SAM" id="Phobius"/>
    </source>
</evidence>
<proteinExistence type="predicted"/>
<gene>
    <name evidence="3" type="ORF">DFQ01_12272</name>
</gene>
<feature type="region of interest" description="Disordered" evidence="1">
    <location>
        <begin position="78"/>
        <end position="102"/>
    </location>
</feature>
<keyword evidence="2" id="KW-0812">Transmembrane</keyword>
<dbReference type="AlphaFoldDB" id="A0A2V2YNE7"/>
<keyword evidence="2" id="KW-0472">Membrane</keyword>
<accession>A0A2V2YNE7</accession>
<feature type="transmembrane region" description="Helical" evidence="2">
    <location>
        <begin position="49"/>
        <end position="68"/>
    </location>
</feature>
<sequence>MGQSTAARRTGRGHAIHMATNLTYVFGSYARGGDLVQGVSSGSGVDVPILLLIGVASIPAIYVCWLILKRMDRTMAHARQKQGDEPSRRNEAGGSMDGLNGSRQDAAGGKWRLDAGWSWLVPVTLAVIVFIVKAIAG</sequence>
<evidence type="ECO:0000256" key="1">
    <source>
        <dbReference type="SAM" id="MobiDB-lite"/>
    </source>
</evidence>
<feature type="compositionally biased region" description="Basic and acidic residues" evidence="1">
    <location>
        <begin position="78"/>
        <end position="91"/>
    </location>
</feature>
<feature type="transmembrane region" description="Helical" evidence="2">
    <location>
        <begin position="117"/>
        <end position="136"/>
    </location>
</feature>